<dbReference type="Proteomes" id="UP000638648">
    <property type="component" value="Unassembled WGS sequence"/>
</dbReference>
<dbReference type="PROSITE" id="PS51482">
    <property type="entry name" value="DEGV"/>
    <property type="match status" value="1"/>
</dbReference>
<dbReference type="EMBL" id="JADBEM010000001">
    <property type="protein sequence ID" value="MBE1608763.1"/>
    <property type="molecule type" value="Genomic_DNA"/>
</dbReference>
<dbReference type="PANTHER" id="PTHR33434">
    <property type="entry name" value="DEGV DOMAIN-CONTAINING PROTEIN DR_1986-RELATED"/>
    <property type="match status" value="1"/>
</dbReference>
<keyword evidence="1" id="KW-0446">Lipid-binding</keyword>
<organism evidence="2 3">
    <name type="scientific">Actinopolymorpha pittospori</name>
    <dbReference type="NCBI Taxonomy" id="648752"/>
    <lineage>
        <taxon>Bacteria</taxon>
        <taxon>Bacillati</taxon>
        <taxon>Actinomycetota</taxon>
        <taxon>Actinomycetes</taxon>
        <taxon>Propionibacteriales</taxon>
        <taxon>Actinopolymorphaceae</taxon>
        <taxon>Actinopolymorpha</taxon>
    </lineage>
</organism>
<sequence>MVRRVALVTDSTAHLDAGETAHRGIAVVPLRVIVSGTSYDDGSPEVVRLVTEALLQGKSVTTSRPSPMDFLAAYREAARAGSEAAVSIHVSGDLSGTSDAARLGAVQAPLPVAVVDTRQIGMALGFVVSAAADAVARGAEVAEVVAVARARAATIETFVYVDTMEYLRRGGRIGAAQALLGSAFAVKPLLQVRNGQIEVLTKVRTTGRALAELERVTLASASTRPVEIGIHHLGVPERAAQLAARLRQQVPRLERLVTSEAGSAIGAHVGPGMLGLAVAPTEVRSNGT</sequence>
<protein>
    <submittedName>
        <fullName evidence="2">DegV family protein with EDD domain</fullName>
    </submittedName>
</protein>
<keyword evidence="3" id="KW-1185">Reference proteome</keyword>
<accession>A0A927RMB7</accession>
<gene>
    <name evidence="2" type="ORF">HEB94_005611</name>
</gene>
<dbReference type="InterPro" id="IPR043168">
    <property type="entry name" value="DegV_C"/>
</dbReference>
<dbReference type="GO" id="GO:0008289">
    <property type="term" value="F:lipid binding"/>
    <property type="evidence" value="ECO:0007669"/>
    <property type="project" value="UniProtKB-KW"/>
</dbReference>
<proteinExistence type="predicted"/>
<evidence type="ECO:0000256" key="1">
    <source>
        <dbReference type="ARBA" id="ARBA00023121"/>
    </source>
</evidence>
<dbReference type="RefSeq" id="WP_192752480.1">
    <property type="nucleotide sequence ID" value="NZ_BAABJL010000172.1"/>
</dbReference>
<dbReference type="NCBIfam" id="TIGR00762">
    <property type="entry name" value="DegV"/>
    <property type="match status" value="1"/>
</dbReference>
<dbReference type="InterPro" id="IPR050270">
    <property type="entry name" value="DegV_domain_contain"/>
</dbReference>
<evidence type="ECO:0000313" key="2">
    <source>
        <dbReference type="EMBL" id="MBE1608763.1"/>
    </source>
</evidence>
<dbReference type="Gene3D" id="3.40.50.10170">
    <property type="match status" value="1"/>
</dbReference>
<evidence type="ECO:0000313" key="3">
    <source>
        <dbReference type="Proteomes" id="UP000638648"/>
    </source>
</evidence>
<dbReference type="AlphaFoldDB" id="A0A927RMB7"/>
<dbReference type="Gene3D" id="3.30.1180.10">
    <property type="match status" value="1"/>
</dbReference>
<comment type="caution">
    <text evidence="2">The sequence shown here is derived from an EMBL/GenBank/DDBJ whole genome shotgun (WGS) entry which is preliminary data.</text>
</comment>
<dbReference type="Pfam" id="PF02645">
    <property type="entry name" value="DegV"/>
    <property type="match status" value="1"/>
</dbReference>
<dbReference type="InterPro" id="IPR003797">
    <property type="entry name" value="DegV"/>
</dbReference>
<dbReference type="PANTHER" id="PTHR33434:SF2">
    <property type="entry name" value="FATTY ACID-BINDING PROTEIN TM_1468"/>
    <property type="match status" value="1"/>
</dbReference>
<name>A0A927RMB7_9ACTN</name>
<dbReference type="SUPFAM" id="SSF82549">
    <property type="entry name" value="DAK1/DegV-like"/>
    <property type="match status" value="1"/>
</dbReference>
<reference evidence="2" key="1">
    <citation type="submission" date="2020-10" db="EMBL/GenBank/DDBJ databases">
        <title>Sequencing the genomes of 1000 actinobacteria strains.</title>
        <authorList>
            <person name="Klenk H.-P."/>
        </authorList>
    </citation>
    <scope>NUCLEOTIDE SEQUENCE</scope>
    <source>
        <strain evidence="2">DSM 45354</strain>
    </source>
</reference>